<dbReference type="PANTHER" id="PTHR34389:SF2">
    <property type="entry name" value="L-RHAMNOSE MUTAROTASE"/>
    <property type="match status" value="1"/>
</dbReference>
<sequence>MKKVNSILSVFLVLFSLFLMACGDEKNPSGEIEKKSDEQITNSPKRYGWVIQLKKEKYEQYKALHANPWPEVLQMIKACNIQNYSIFYRDGYLFSYLEYTGNDFEADMAKMAADSVTQAWWKLTDPCQEPVETAAEGEWWADMEELFHVD</sequence>
<organism evidence="1 2">
    <name type="scientific">Splendidivirga corallicola</name>
    <dbReference type="NCBI Taxonomy" id="3051826"/>
    <lineage>
        <taxon>Bacteria</taxon>
        <taxon>Pseudomonadati</taxon>
        <taxon>Bacteroidota</taxon>
        <taxon>Cytophagia</taxon>
        <taxon>Cytophagales</taxon>
        <taxon>Splendidivirgaceae</taxon>
        <taxon>Splendidivirga</taxon>
    </lineage>
</organism>
<dbReference type="EMBL" id="JAUJEA010000004">
    <property type="protein sequence ID" value="MDN5202152.1"/>
    <property type="molecule type" value="Genomic_DNA"/>
</dbReference>
<evidence type="ECO:0000313" key="1">
    <source>
        <dbReference type="EMBL" id="MDN5202152.1"/>
    </source>
</evidence>
<comment type="caution">
    <text evidence="1">The sequence shown here is derived from an EMBL/GenBank/DDBJ whole genome shotgun (WGS) entry which is preliminary data.</text>
</comment>
<dbReference type="Pfam" id="PF05336">
    <property type="entry name" value="rhaM"/>
    <property type="match status" value="1"/>
</dbReference>
<accession>A0ABT8KN22</accession>
<dbReference type="RefSeq" id="WP_346752178.1">
    <property type="nucleotide sequence ID" value="NZ_JAUJEA010000004.1"/>
</dbReference>
<name>A0ABT8KN22_9BACT</name>
<evidence type="ECO:0000313" key="2">
    <source>
        <dbReference type="Proteomes" id="UP001172082"/>
    </source>
</evidence>
<dbReference type="PROSITE" id="PS51257">
    <property type="entry name" value="PROKAR_LIPOPROTEIN"/>
    <property type="match status" value="1"/>
</dbReference>
<dbReference type="InterPro" id="IPR011008">
    <property type="entry name" value="Dimeric_a/b-barrel"/>
</dbReference>
<dbReference type="SUPFAM" id="SSF54909">
    <property type="entry name" value="Dimeric alpha+beta barrel"/>
    <property type="match status" value="1"/>
</dbReference>
<gene>
    <name evidence="1" type="ORF">QQ008_12280</name>
</gene>
<proteinExistence type="predicted"/>
<keyword evidence="2" id="KW-1185">Reference proteome</keyword>
<dbReference type="Proteomes" id="UP001172082">
    <property type="component" value="Unassembled WGS sequence"/>
</dbReference>
<reference evidence="1" key="1">
    <citation type="submission" date="2023-06" db="EMBL/GenBank/DDBJ databases">
        <title>Genomic of Parafulvivirga corallium.</title>
        <authorList>
            <person name="Wang G."/>
        </authorList>
    </citation>
    <scope>NUCLEOTIDE SEQUENCE</scope>
    <source>
        <strain evidence="1">BMA10</strain>
    </source>
</reference>
<dbReference type="PANTHER" id="PTHR34389">
    <property type="entry name" value="L-RHAMNOSE MUTAROTASE"/>
    <property type="match status" value="1"/>
</dbReference>
<dbReference type="InterPro" id="IPR008000">
    <property type="entry name" value="Rham/fucose_mutarotase"/>
</dbReference>
<dbReference type="Gene3D" id="3.30.70.100">
    <property type="match status" value="1"/>
</dbReference>
<protein>
    <submittedName>
        <fullName evidence="1">L-rhamnose mutarotase</fullName>
    </submittedName>
</protein>